<evidence type="ECO:0000256" key="8">
    <source>
        <dbReference type="ARBA" id="ARBA00023098"/>
    </source>
</evidence>
<dbReference type="SUPFAM" id="SSF56024">
    <property type="entry name" value="Phospholipase D/nuclease"/>
    <property type="match status" value="2"/>
</dbReference>
<evidence type="ECO:0000256" key="1">
    <source>
        <dbReference type="ARBA" id="ARBA00004651"/>
    </source>
</evidence>
<dbReference type="NCBIfam" id="TIGR04265">
    <property type="entry name" value="bac_cardiolipin"/>
    <property type="match status" value="1"/>
</dbReference>
<dbReference type="RefSeq" id="WP_053549388.1">
    <property type="nucleotide sequence ID" value="NZ_CP010802.1"/>
</dbReference>
<dbReference type="GO" id="GO:0008808">
    <property type="term" value="F:cardiolipin synthase activity"/>
    <property type="evidence" value="ECO:0007669"/>
    <property type="project" value="UniProtKB-UniRule"/>
</dbReference>
<dbReference type="EC" id="2.7.8.-" evidence="12"/>
<dbReference type="AlphaFoldDB" id="A0A0M4CZ12"/>
<keyword evidence="4" id="KW-0808">Transferase</keyword>
<keyword evidence="5 13" id="KW-0812">Transmembrane</keyword>
<dbReference type="PATRIC" id="fig|1603606.3.peg.395"/>
<evidence type="ECO:0000256" key="2">
    <source>
        <dbReference type="ARBA" id="ARBA00022475"/>
    </source>
</evidence>
<evidence type="ECO:0000256" key="7">
    <source>
        <dbReference type="ARBA" id="ARBA00022989"/>
    </source>
</evidence>
<keyword evidence="2" id="KW-1003">Cell membrane</keyword>
<evidence type="ECO:0000256" key="5">
    <source>
        <dbReference type="ARBA" id="ARBA00022692"/>
    </source>
</evidence>
<keyword evidence="11" id="KW-1208">Phospholipid metabolism</keyword>
<proteinExistence type="predicted"/>
<dbReference type="SMART" id="SM00155">
    <property type="entry name" value="PLDc"/>
    <property type="match status" value="2"/>
</dbReference>
<comment type="subcellular location">
    <subcellularLocation>
        <location evidence="1">Cell membrane</location>
        <topology evidence="1">Multi-pass membrane protein</topology>
    </subcellularLocation>
</comment>
<gene>
    <name evidence="15" type="primary">cls-1</name>
    <name evidence="15" type="ORF">DSOUD_0363</name>
</gene>
<dbReference type="PROSITE" id="PS50035">
    <property type="entry name" value="PLD"/>
    <property type="match status" value="2"/>
</dbReference>
<protein>
    <recommendedName>
        <fullName evidence="12">Cardiolipin synthase</fullName>
        <ecNumber evidence="12">2.7.8.-</ecNumber>
    </recommendedName>
</protein>
<keyword evidence="7 13" id="KW-1133">Transmembrane helix</keyword>
<evidence type="ECO:0000256" key="10">
    <source>
        <dbReference type="ARBA" id="ARBA00023209"/>
    </source>
</evidence>
<keyword evidence="9 13" id="KW-0472">Membrane</keyword>
<dbReference type="GO" id="GO:0005886">
    <property type="term" value="C:plasma membrane"/>
    <property type="evidence" value="ECO:0007669"/>
    <property type="project" value="UniProtKB-SubCell"/>
</dbReference>
<dbReference type="InterPro" id="IPR022924">
    <property type="entry name" value="Cardiolipin_synthase"/>
</dbReference>
<dbReference type="InterPro" id="IPR027379">
    <property type="entry name" value="CLS_N"/>
</dbReference>
<keyword evidence="16" id="KW-1185">Reference proteome</keyword>
<feature type="domain" description="PLD phosphodiesterase" evidence="14">
    <location>
        <begin position="213"/>
        <end position="240"/>
    </location>
</feature>
<dbReference type="Pfam" id="PF13396">
    <property type="entry name" value="PLDc_N"/>
    <property type="match status" value="1"/>
</dbReference>
<keyword evidence="10" id="KW-0594">Phospholipid biosynthesis</keyword>
<keyword evidence="3" id="KW-0444">Lipid biosynthesis</keyword>
<dbReference type="GO" id="GO:0032049">
    <property type="term" value="P:cardiolipin biosynthetic process"/>
    <property type="evidence" value="ECO:0007669"/>
    <property type="project" value="UniProtKB-UniRule"/>
</dbReference>
<evidence type="ECO:0000256" key="11">
    <source>
        <dbReference type="ARBA" id="ARBA00023264"/>
    </source>
</evidence>
<dbReference type="KEGG" id="des:DSOUD_0363"/>
<name>A0A0M4CZ12_9BACT</name>
<dbReference type="Gene3D" id="3.30.870.10">
    <property type="entry name" value="Endonuclease Chain A"/>
    <property type="match status" value="2"/>
</dbReference>
<dbReference type="PANTHER" id="PTHR21248">
    <property type="entry name" value="CARDIOLIPIN SYNTHASE"/>
    <property type="match status" value="1"/>
</dbReference>
<keyword evidence="6" id="KW-0677">Repeat</keyword>
<dbReference type="Proteomes" id="UP000057158">
    <property type="component" value="Chromosome"/>
</dbReference>
<dbReference type="OrthoDB" id="9762009at2"/>
<sequence>MLDLFLGSLLILASLYSAGHTLLHKRDPRAALCWIVLCLFAPGLGPALYWLLGVNRIRTRARDWQIRGQGMPWAEAPRCSWDAEMSGTLPFRAENFAALLSLSDTVTRRPLLEGNRLFPLHNGEETYPAMLQAIDEARSSVFLSTYIFDSNGSGQRFVDALAAAAARGVDVRVLVDALGERYSWPPIRWRFRRSGVRIVRFLPPSLSGRGIHLNLRNHRKLLIVDGLTGFTGGMNIGDRHLAAGSDPRRVIDLHFRVLGPVVGQMQEAFLEDWHFATGETFSPQPPPPAVTGGEGYCRGISAGPNEDFEKLIWLVIGALGCARRRVRIMTPYFIPDRSLIAAINTAALRGVEVEILLPERNNLPYVGWASRAYHWELLQYGTRIYYQSPPFVHSKFLLIDDQYALIGSANLDPRSLRLNFEFNVEVYDRSLTALLGEHFDRAREGATPTTLASVDARPLPVKLRDAFAKLFSPYL</sequence>
<evidence type="ECO:0000256" key="3">
    <source>
        <dbReference type="ARBA" id="ARBA00022516"/>
    </source>
</evidence>
<dbReference type="STRING" id="1603606.DSOUD_0363"/>
<evidence type="ECO:0000256" key="9">
    <source>
        <dbReference type="ARBA" id="ARBA00023136"/>
    </source>
</evidence>
<dbReference type="InterPro" id="IPR025202">
    <property type="entry name" value="PLD-like_dom"/>
</dbReference>
<evidence type="ECO:0000256" key="4">
    <source>
        <dbReference type="ARBA" id="ARBA00022679"/>
    </source>
</evidence>
<dbReference type="InterPro" id="IPR001736">
    <property type="entry name" value="PLipase_D/transphosphatidylase"/>
</dbReference>
<organism evidence="15 16">
    <name type="scientific">Desulfuromonas soudanensis</name>
    <dbReference type="NCBI Taxonomy" id="1603606"/>
    <lineage>
        <taxon>Bacteria</taxon>
        <taxon>Pseudomonadati</taxon>
        <taxon>Thermodesulfobacteriota</taxon>
        <taxon>Desulfuromonadia</taxon>
        <taxon>Desulfuromonadales</taxon>
        <taxon>Desulfuromonadaceae</taxon>
        <taxon>Desulfuromonas</taxon>
    </lineage>
</organism>
<accession>A0A0M4CZ12</accession>
<dbReference type="EMBL" id="CP010802">
    <property type="protein sequence ID" value="ALC15158.1"/>
    <property type="molecule type" value="Genomic_DNA"/>
</dbReference>
<evidence type="ECO:0000256" key="12">
    <source>
        <dbReference type="NCBIfam" id="TIGR04265"/>
    </source>
</evidence>
<evidence type="ECO:0000256" key="6">
    <source>
        <dbReference type="ARBA" id="ARBA00022737"/>
    </source>
</evidence>
<evidence type="ECO:0000256" key="13">
    <source>
        <dbReference type="SAM" id="Phobius"/>
    </source>
</evidence>
<feature type="domain" description="PLD phosphodiesterase" evidence="14">
    <location>
        <begin position="388"/>
        <end position="415"/>
    </location>
</feature>
<evidence type="ECO:0000313" key="15">
    <source>
        <dbReference type="EMBL" id="ALC15158.1"/>
    </source>
</evidence>
<dbReference type="PANTHER" id="PTHR21248:SF22">
    <property type="entry name" value="PHOSPHOLIPASE D"/>
    <property type="match status" value="1"/>
</dbReference>
<feature type="transmembrane region" description="Helical" evidence="13">
    <location>
        <begin position="29"/>
        <end position="52"/>
    </location>
</feature>
<dbReference type="Pfam" id="PF13091">
    <property type="entry name" value="PLDc_2"/>
    <property type="match status" value="2"/>
</dbReference>
<evidence type="ECO:0000313" key="16">
    <source>
        <dbReference type="Proteomes" id="UP000057158"/>
    </source>
</evidence>
<reference evidence="15 16" key="1">
    <citation type="submission" date="2015-07" db="EMBL/GenBank/DDBJ databases">
        <title>Isolation and Genomic Characterization of a Novel Halophilic Metal-Reducing Deltaproteobacterium from the Deep Subsurface.</title>
        <authorList>
            <person name="Badalamenti J.P."/>
            <person name="Summers Z.M."/>
            <person name="Gralnick J.A."/>
            <person name="Bond D.R."/>
        </authorList>
    </citation>
    <scope>NUCLEOTIDE SEQUENCE [LARGE SCALE GENOMIC DNA]</scope>
    <source>
        <strain evidence="15 16">WTL</strain>
    </source>
</reference>
<dbReference type="CDD" id="cd09163">
    <property type="entry name" value="PLDc_CLS_unchar2_2"/>
    <property type="match status" value="1"/>
</dbReference>
<evidence type="ECO:0000259" key="14">
    <source>
        <dbReference type="PROSITE" id="PS50035"/>
    </source>
</evidence>
<keyword evidence="8" id="KW-0443">Lipid metabolism</keyword>
<dbReference type="CDD" id="cd09157">
    <property type="entry name" value="PLDc_CLS_unchar2_1"/>
    <property type="match status" value="1"/>
</dbReference>